<dbReference type="SUPFAM" id="SSF51126">
    <property type="entry name" value="Pectin lyase-like"/>
    <property type="match status" value="1"/>
</dbReference>
<dbReference type="PANTHER" id="PTHR12338:SF8">
    <property type="entry name" value="HEME_HEMOPEXIN-BINDING PROTEIN"/>
    <property type="match status" value="1"/>
</dbReference>
<dbReference type="RefSeq" id="WP_103040476.1">
    <property type="nucleotide sequence ID" value="NZ_POWG01000019.1"/>
</dbReference>
<keyword evidence="2" id="KW-0964">Secreted</keyword>
<feature type="compositionally biased region" description="Basic residues" evidence="4">
    <location>
        <begin position="43"/>
        <end position="52"/>
    </location>
</feature>
<accession>A0A2K1FY77</accession>
<reference evidence="6 7" key="1">
    <citation type="submission" date="2018-01" db="EMBL/GenBank/DDBJ databases">
        <title>Whole genome sequence of Azospirillum brasilense REC3 isolated from strawberry roots.</title>
        <authorList>
            <person name="Fontana C.A."/>
            <person name="Salazar S.M."/>
            <person name="Bassi D."/>
            <person name="Puglisi E."/>
            <person name="Lovaisa N.C."/>
            <person name="Toffoli L.M."/>
            <person name="Pedraza R."/>
            <person name="Cocconcelli P.S."/>
        </authorList>
    </citation>
    <scope>NUCLEOTIDE SEQUENCE [LARGE SCALE GENOMIC DNA]</scope>
    <source>
        <strain evidence="6 7">REC3</strain>
        <plasmid evidence="6">p10unnamed</plasmid>
    </source>
</reference>
<comment type="caution">
    <text evidence="6">The sequence shown here is derived from an EMBL/GenBank/DDBJ whole genome shotgun (WGS) entry which is preliminary data.</text>
</comment>
<dbReference type="NCBIfam" id="TIGR01901">
    <property type="entry name" value="adhes_NPXG"/>
    <property type="match status" value="1"/>
</dbReference>
<evidence type="ECO:0000256" key="1">
    <source>
        <dbReference type="ARBA" id="ARBA00004613"/>
    </source>
</evidence>
<feature type="compositionally biased region" description="Low complexity" evidence="4">
    <location>
        <begin position="26"/>
        <end position="35"/>
    </location>
</feature>
<gene>
    <name evidence="6" type="ORF">C1S70_18230</name>
</gene>
<feature type="compositionally biased region" description="Polar residues" evidence="4">
    <location>
        <begin position="5934"/>
        <end position="5944"/>
    </location>
</feature>
<evidence type="ECO:0000313" key="6">
    <source>
        <dbReference type="EMBL" id="PNQ97500.1"/>
    </source>
</evidence>
<geneLocation type="plasmid" evidence="6">
    <name>p10unnamed</name>
</geneLocation>
<proteinExistence type="predicted"/>
<protein>
    <recommendedName>
        <fullName evidence="5">Filamentous haemagglutinin FhaB/tRNA nuclease CdiA-like TPS domain-containing protein</fullName>
    </recommendedName>
</protein>
<dbReference type="Proteomes" id="UP000236268">
    <property type="component" value="Unassembled WGS sequence"/>
</dbReference>
<dbReference type="GO" id="GO:0005576">
    <property type="term" value="C:extracellular region"/>
    <property type="evidence" value="ECO:0007669"/>
    <property type="project" value="UniProtKB-SubCell"/>
</dbReference>
<keyword evidence="6" id="KW-0614">Plasmid</keyword>
<evidence type="ECO:0000256" key="4">
    <source>
        <dbReference type="SAM" id="MobiDB-lite"/>
    </source>
</evidence>
<feature type="compositionally biased region" description="Polar residues" evidence="4">
    <location>
        <begin position="1"/>
        <end position="12"/>
    </location>
</feature>
<dbReference type="InterPro" id="IPR012334">
    <property type="entry name" value="Pectin_lyas_fold"/>
</dbReference>
<dbReference type="EMBL" id="POWG01000019">
    <property type="protein sequence ID" value="PNQ97500.1"/>
    <property type="molecule type" value="Genomic_DNA"/>
</dbReference>
<dbReference type="PANTHER" id="PTHR12338">
    <property type="entry name" value="AUTOTRANSPORTER"/>
    <property type="match status" value="1"/>
</dbReference>
<feature type="domain" description="Filamentous haemagglutinin FhaB/tRNA nuclease CdiA-like TPS" evidence="5">
    <location>
        <begin position="80"/>
        <end position="193"/>
    </location>
</feature>
<evidence type="ECO:0000259" key="5">
    <source>
        <dbReference type="SMART" id="SM00912"/>
    </source>
</evidence>
<evidence type="ECO:0000256" key="3">
    <source>
        <dbReference type="ARBA" id="ARBA00022729"/>
    </source>
</evidence>
<evidence type="ECO:0000256" key="2">
    <source>
        <dbReference type="ARBA" id="ARBA00022525"/>
    </source>
</evidence>
<organism evidence="6 7">
    <name type="scientific">Azospirillum argentinense</name>
    <dbReference type="NCBI Taxonomy" id="2970906"/>
    <lineage>
        <taxon>Bacteria</taxon>
        <taxon>Pseudomonadati</taxon>
        <taxon>Pseudomonadota</taxon>
        <taxon>Alphaproteobacteria</taxon>
        <taxon>Rhodospirillales</taxon>
        <taxon>Azospirillaceae</taxon>
        <taxon>Azospirillum</taxon>
    </lineage>
</organism>
<dbReference type="Gene3D" id="2.160.20.10">
    <property type="entry name" value="Single-stranded right-handed beta-helix, Pectin lyase-like"/>
    <property type="match status" value="1"/>
</dbReference>
<feature type="region of interest" description="Disordered" evidence="4">
    <location>
        <begin position="1"/>
        <end position="52"/>
    </location>
</feature>
<evidence type="ECO:0000313" key="7">
    <source>
        <dbReference type="Proteomes" id="UP000236268"/>
    </source>
</evidence>
<name>A0A2K1FY77_9PROT</name>
<keyword evidence="3" id="KW-0732">Signal</keyword>
<dbReference type="InterPro" id="IPR008638">
    <property type="entry name" value="FhaB/CdiA-like_TPS"/>
</dbReference>
<dbReference type="SMART" id="SM00912">
    <property type="entry name" value="Haemagg_act"/>
    <property type="match status" value="1"/>
</dbReference>
<dbReference type="InterPro" id="IPR050909">
    <property type="entry name" value="Bact_Autotransporter_VF"/>
</dbReference>
<feature type="region of interest" description="Disordered" evidence="4">
    <location>
        <begin position="5925"/>
        <end position="5971"/>
    </location>
</feature>
<sequence length="5971" mass="576026">MGKGNVTTTSGFTELPGARRHRQTLRQRLLLSSATEAPQRGGGTRHQRRAAKARGGIDFARLALRSVIGVALSTLFAGAAYANPLEGTVTAGAATIQSSTPKSMEILQSTDKAIINWKSFSIDAGEKVTFQQPSASSVTLNRVTGNDPSKIMGSLSANGTVMLVNPNGVVIGAGAKVDVGGLVATTANISDANFMAGKYQFDQASAKPNAMVVNEGDITVKDSGLAALVAPHVRNSGVIRAKLGKVALGGAETFTLDFHGDGLISFDASSAVKTVAKDADGKPVAALVVNSGEIAAEGGSVTLSARAVKGVIDNVINTDGVIKATSVGSANGKIVLSGGDNGKVNIGGTVDASGRGEGQTGGTVVATGAEIAVKKNARVDASGSKGGGEVAIGSKTGRSGTWSDKVTVEAGATLSADAVKSGKGGSVTVLSQKSTKHAGKISARGGAEGGDGGFAEVSSHKDITLTGSVDLTAPKGAAGTFLLDPESLRIVSSAGGSQDGAAADGTIGVNDPNLGSGDAVNTVSKQVLESIASNANIVLEASGLITVETSLDLQTTAGHSFTLRSLTSSGIAFTDASYEIRTNGGDIVLEANGMASSLTNIGKLTTRGGAVRLTATDNVQLANLIDTTPVSGTAGAVSVNAQSGSLTALDNGRIVGGPVTLTAGGSIGASGAAVSTSSSQLSLVTGGNLFVTNDQTLTDLSVTSTHRTVGVDSQFFLASTGLTFTATDSAGGTALDTISQVGGLNSFAFRSDRNIQVGTVNAGAGSVALTSTAGNITGTGASLLTGGALTLTARGSSGSNGAIGTSSQVLNTAGGSLTATAGSGGINLSNTGALTLANLISGGFTTIAATGNLTVGAVAIGSNTLTLTSSGGSILNDADASTTISSYSLVLNAAGSIGTSGTALTAGSYNIDATSGAGGVFLTTSGSAVLGSIVSTNGDVAITTGGTTTIGTITSANGTSSIAVTANGTVSDITATTVDAGAAGNVTLTTANGSISALSGTITGDNVTLTAGGSTSTVMVNTAAKRLTVTNNAGNVTVMQTGAVTVDNITSTGSSISLTVNGGAATLGTIKTTAGAISVTATGGAILGKDANNRLSANAISLSTDGAIGSFGTHLRTSTGSLTLSNVGDLYLDNSGVILTGLSITNRHVGGAANALELTSEYFNFVVGDNGTATILEAVGSPKLSTLTFDSDIDLIVGDLATVGTGGTVKLTSTTGSIRDDGSLNTRINADTVTLSAAAGSVGDANAPLALNATKLTLTTGGDLHVTNLSDMAELTVTSTHADTTVVNSYSITAPNFAFDLTDDATNGYLLRTLVDTTGQIFSFKGDRDIRLGRVDLTYKNGVLPDNGTPSPSETYSIFNAETTNGSILDDGSKTTVVLAGSVNLKASKAIGSGSGTEYLDIVTPVLNASAADGGIYITLPTSTGVNNQKNLITLGSRFFSAANNPIVVTATWGDIAFGSNFSSSASSDITVTATNGSILNPNNATLRTSSAGTVTLTAGKNIGTSGKALNVEAGTVVATAGGSMWLGLGTGPTGLDSLTAGGDITVTKSNGVMTVGSVSANNGTGTVTLTNTSGSIQDDSDSTTLIAAGKVILSANGSVGGTNALNLATANLSITTGGSVGITNTMALTDLTLTRGSYSGGTIGITTVNGQVFTLSDSSSQSTIQTVTSSTALNFAFNSSRAVKVGTVNVGTGGSVAIVSSNGVTNTGNGSKITAGKVSLEAGSSSSIGDSTLYGAINLDTGDLSVTSGRDIYVDNNGRAFNSLAITSTNATTATATKSTFSIGSTGAQIYTLVDSGTKVAIDVASAQNSNFSFTGKKNIEINQITAAGGAVSLTTVGGGENSTITMAGSGTITASSVTLSANGSGTNGGSIGTSTRAVKTSAASLTLVSNGDLYINNSNTALTALDVTVTHKTSTATGTYQFNALGSNRSFTVTEASGIQTLALSTPSNGSMDLRYSVDRGIVAGTIDAGTSSTGSVALTSTGAASGASGGPSINGSGTITAGSVSLTATGGNGNVGGTNQVQTSTQKLSIASGGNVTVSNNTTLTDLTLDFRHNKSGGGSNSYSISSTGLTASFSDSSLQEGLTVTNVTQSGLKLNISNDKALRIAKIDVGNSGTVDLTANSGSSSISATNSSGTAVTAGSLTLKGTSVGHTNSGSYFTTQVGTLSANLTGSLTLSNTGTLTLKDVKAGSSADIKVTNNGSLLQSGTKPLSADKVTLTVEGGSIGASGTPLLTETRTLEVIAGRNVYLTNGADLHALSLDVRHASTGAQNAYDIRSEGLTFALTDSNTGSQYTLGSVVDASGLDFSFKSDNSVALGTINGGLARKVTIETTGTGKDIFSNGSSMVTAGTVTLTSTGGIGQAGSSANHIATMADTLVLTTATDAFVDNGKDLTALSLTSSRTTGAGTYQITAPQLVFTMTDDGVTTTLSELTDTTGLAFKLDTQHALSIGTLNAQNWGTVDLSSAGAITGAASANAGNPANRITAGTATLSSGGGIGSSSNKIHLSASSATFNVKGDLYVESDTRIGTLKIKSTSSSINDRNYSLTSVDTSGSAIALTGAESSTQAVLAALTDRSGVRFTFDSHRKLVVGGLDVGKTGTIALIADAGIVGNGHSVLKINAGVASLTSSSNVVGANGGEFISITTGNLTVNANNGAVINLHGPTVIDSMSLAGALTLNNSTGDIALGSISMYGANAVINNQGGSILSGTISGSNLVNLTATGSIGNVSAISTQANSTSTTLTASAAGSIAVSESKSLIAQSVVSTGGGAIKLSTGSSGAGLLTAGTITTTGSVSLTSGDGSIDASNGNLVSGGSVELSAINGGIAATGSTLNVATTDLTIKTPGTFKVADTLDLAKLTIDRTPGTTGASTSGTMSLTAANLSWNVTDSGGTTTFTTLTDSTGLDFTFKAPGAIAIGTVNTGASSTVSLTATGNSATAGNITAVNNSSTITAGSLKLDAQKKTNEQGNSSAIGSNATALGMNVSSLTASSGTGGLFVKNAAGLNLNSITTGGALTVIAAAGDLTVSNLSYDSSKALTLTATAGRILNGGSSLSLGTGSATLTAGAGIGTADSAFKVTTSSTGALTTNVTGTGGLYLDIAGSLTGGLTAAVSNGPVVVSGSGNITLTNVAIATDAAGNSITVTSTGGSITAGTVTAGANDGSVTLSATGNGGKILAANGGSAVTGKTVALNGAGGIGTSSARVGVGGAQVQVNGGSGDIYLSTTGATALAYAATTGGKIDVQAGDRLQVVSASTGGGAITISSTAVDADIIAGSINAGTGAVTLSSSGGGVYDDGLAETRIVGGSASLTGSKGVGTSSRSVQTTTGSLTLASATGSVYLTDASTGGVTVASATASSGSVTIESAGTMTVQSVSANTTNGTVALTATGSILGSGNGTHVTGHSASLTANGGSIGTVTDAATGAGTPIKMNVSSLTGLTATGTTPVISVDNINSAALTLTSNLVTLGAGGSAYIRTAGNLDASAGLSMTSGNLLLQSGGVLTLPTAAINLGMGALTLKGTTDVVAAGASPRSLSITAGSLTFASGSNGGDTTLNTTVGTIDASLTGSGKNLTVNNTGTLTAATFGANGTVTATSSTGMTATSVTGVGTVSLTATTGDLTVGTVNAGASGVINLSAAGGSLLTGNGTSLTGGTLNLTSNTGIGTSSAAFTSTIANISAMVTGTGGIYLAGTSFNLGNLATTDGDIAVTASGAITDSNATTGINAGGSGTISLISTGGAVSLTKAVYSVGSDATRASVTVQGTSIALGNITTTGTQTYTGNTTLNGTLSGKSVTVTGNLTLSGANRMVSATGGDLSVTGTLNGGGYGATLNAAQGGVTLGGAASNLAYLTVTAGTIGLRAVTTTGAQTYTGATSLQGAYATGNGAFTVTGATTLAGGTTVNSGSGNVLFSGTVNGANSLVITSSGATQFTGTVGGTTALTSLTIDAGGTASVKSVSTTGGQTYSGTVTLDGTYTTDAVFSAIGAVTLGGNTTVDGTSSVVFMSTVDGAYTLAVNNQGMAQFNGAVGGTTALMSLTTDAGGSSSLKSVTTNGAQTYNDAVTLDGTYTTGSGAFTANGAATLAGGTTVNGGSSVLFAGTVDGAYALAVNSKAATQFTGTVGGTTALASLTTDAGGTSSLRSVTTTGAQTYNDAVTLDGIYTTTTGAFSANGATTLAGDTTVNGGSSVLFAGTVDGAYALAVNNKGATQFTGTVGGTTALASLTTDADGTSSLKSVTTTGAQTYNDTVTLDGTYTGSTVTANAAATLGGATTVNAGTATFNGTVNGAQALTIAGTGTAQFNAAVGGTTALASLTTNAGATASFLNVTTTGAQTHNAATTLDGTYTTTTGAFTANGAVTLAGDTMVNGGSSVLFAGTVDGAYALAVNNKGTTQFTGTVGGTTALASLTTDAGGTSSLRNVTTTGAQTYNDAVTLNGIYTTTTGAFTANGATTLAGATTVNGGSSVLFAGTVDGAQALVINSAAATQFNAAVGGTTALASLTTDAGGTSSLRNVTTTGAQTYNDAVTLNGTYATTTGAFTANGAATLAGDTMVNGGSSVLFAGAVDGAYALAVNNKGATQFTGTVGGTTALASLTTDAGGTSSLRNVTTTGAQTYNDAVTLNGTYATTTGAFTANGATTLAGDTTVNGGSSVLFAGTVDGAYALAVNNKSTTQFTGTVGGTTALASLTTDATGTSSLRNVTTTGAQTYNDAVTLNGTYTGSTVTTNAAATLGGAATVNAGTATFNGTVNGAQALTIAGTGTAQFNAAVGGATALASLTTNAGATASFLNVTTSGTQTHNAATTLSGTYSSTDSAITFNGATTLAGTTAVNAGYGTITFNGTVNGAQALTATSTGAMVFNAAVGGTTALASLTTGTGYTSLVNVTTAGNQSYGGETSLMGTYATGNGAFTVAGPVTLAGTTTVDAGSGAVTFNGTVNGAQALTVNSSGATQFNAAVGNTTALASLTTDADGITSLTSVTTSGAQTYNDATTLNGAYSSTDSAITFNGATTLAGTTAVNAGYGTITFNGTVNGAQALTATSTGAMVFNAAVGGTTALASLTTGTGYTSLVNVTTAGDQSYGGETSLMGTYATGNGAFTVAGPATLAGTTTVDAGSGAVTFYATVDGAQALTVNSSGATQFKDVVGGTTALASLTTDADGITSLTSVTTSGAQTYNDAVTLDGAYQAGTIFTAAKAVTLGGDSRITGTGGIVLASTLDGGRALTLTSGSGDILLGGAVGGSSRLGALTINGGGTTTIADTVKAASLVTDATGITILNGGSVDTTGAQSYADAVTLGTDTVLTGTQVALSGGIDAAEAGRQSLTIAGNAALAGTLGTRQALAALTVGGETLLTGATAVTSGAQTYGGAVRLAGSPSALAGTGVTFAGALDGGQALTVTSGTGDAVFAGTVGGTERLGDLTVYSAGQTRFAQSVRAASVVTDAAGTLALNGGSVDTTGTQTYGERAVLGTDTLLTGRTVVLVGGLDAATRGGQGLTIAGDAIVNSLVGGTQALSRLSVTGTAALNGGAVTTVAEQSFGGAVTLGVDTVLTGGTVSLLNGGSAANAGVQGLTVDGDAVLAGVFGETGALRQIAVSGGTRLDGASVTTTGVQRFGGALTVTGASALTSTGGDLVFGEAVDSANRSALSLNGASIRAAGDIGASGLMGDVTVRTSGGVFYDGAVTVRSLTQTAGGESRFAKTLTATGTDGLRLTGAGFTFGAAVNSAGSLALVTTDGAGMVTFGRDATVVTEGGFTQSGGSGIVLPTSITAKTGPISLGAVASLPDGQASIAAGGPITMAGLQGKATMLTMASDGGALLIGQETGTALQKIDVLSLTVPKAGSARMFGTVAGRTDALAASAIDSPLRAAPYFINNTPWGPTQQVSRVAATVVVVVPVPSTPGVASLFTGTMTRAGLTPNALAAYAAPQVLTLAGTTPSLTGVGAQPEVLSTGAGTNPSTTRAGAQPEVLTTGPAPSATGNQQTEEEEAR</sequence>
<comment type="subcellular location">
    <subcellularLocation>
        <location evidence="1">Secreted</location>
    </subcellularLocation>
</comment>
<dbReference type="InterPro" id="IPR011050">
    <property type="entry name" value="Pectin_lyase_fold/virulence"/>
</dbReference>